<reference evidence="2 3" key="1">
    <citation type="journal article" date="2024" name="Front Chem Biol">
        <title>Unveiling the potential of Daldinia eschscholtzii MFLUCC 19-0629 through bioactivity and bioinformatics studies for enhanced sustainable agriculture production.</title>
        <authorList>
            <person name="Brooks S."/>
            <person name="Weaver J.A."/>
            <person name="Klomchit A."/>
            <person name="Alharthi S.A."/>
            <person name="Onlamun T."/>
            <person name="Nurani R."/>
            <person name="Vong T.K."/>
            <person name="Alberti F."/>
            <person name="Greco C."/>
        </authorList>
    </citation>
    <scope>NUCLEOTIDE SEQUENCE [LARGE SCALE GENOMIC DNA]</scope>
    <source>
        <strain evidence="2">MFLUCC 19-0629</strain>
    </source>
</reference>
<feature type="region of interest" description="Disordered" evidence="1">
    <location>
        <begin position="1"/>
        <end position="26"/>
    </location>
</feature>
<protein>
    <submittedName>
        <fullName evidence="2">Uncharacterized protein</fullName>
    </submittedName>
</protein>
<evidence type="ECO:0000313" key="3">
    <source>
        <dbReference type="Proteomes" id="UP001369815"/>
    </source>
</evidence>
<comment type="caution">
    <text evidence="2">The sequence shown here is derived from an EMBL/GenBank/DDBJ whole genome shotgun (WGS) entry which is preliminary data.</text>
</comment>
<accession>A0AAX6MP02</accession>
<name>A0AAX6MP02_9PEZI</name>
<dbReference type="Proteomes" id="UP001369815">
    <property type="component" value="Unassembled WGS sequence"/>
</dbReference>
<evidence type="ECO:0000256" key="1">
    <source>
        <dbReference type="SAM" id="MobiDB-lite"/>
    </source>
</evidence>
<organism evidence="2 3">
    <name type="scientific">Daldinia eschscholtzii</name>
    <dbReference type="NCBI Taxonomy" id="292717"/>
    <lineage>
        <taxon>Eukaryota</taxon>
        <taxon>Fungi</taxon>
        <taxon>Dikarya</taxon>
        <taxon>Ascomycota</taxon>
        <taxon>Pezizomycotina</taxon>
        <taxon>Sordariomycetes</taxon>
        <taxon>Xylariomycetidae</taxon>
        <taxon>Xylariales</taxon>
        <taxon>Hypoxylaceae</taxon>
        <taxon>Daldinia</taxon>
    </lineage>
</organism>
<gene>
    <name evidence="2" type="ORF">Daesc_004316</name>
</gene>
<keyword evidence="3" id="KW-1185">Reference proteome</keyword>
<dbReference type="EMBL" id="JBANMG010000004">
    <property type="protein sequence ID" value="KAK6954349.1"/>
    <property type="molecule type" value="Genomic_DNA"/>
</dbReference>
<proteinExistence type="predicted"/>
<feature type="region of interest" description="Disordered" evidence="1">
    <location>
        <begin position="116"/>
        <end position="141"/>
    </location>
</feature>
<dbReference type="AlphaFoldDB" id="A0AAX6MP02"/>
<evidence type="ECO:0000313" key="2">
    <source>
        <dbReference type="EMBL" id="KAK6954349.1"/>
    </source>
</evidence>
<feature type="region of interest" description="Disordered" evidence="1">
    <location>
        <begin position="219"/>
        <end position="242"/>
    </location>
</feature>
<sequence length="277" mass="30202">MPSVTPFELPMLSPSKKRRHDDDPSQVQVQLYGPPVSLLRSVPANSETRLRTSQHDSANLLSAINNNERLIFPTLGRGPASALLNMPRKMIPLPVNKRFRLVNSDDGHVHVHNNSYSHAHPEPEAPTPLPQHARLGTGTRTGLANSQPLLSPCHICHRKPTKKSDLDSFADCLGCGQRACFVCLRACRGWLESSTPTTAIEEDDSLSASFTMQDVDDVIAPTESPPQKSHKQRKGGGPRSSWIGRGHRELICSRCCVERGPEGDVVCLGCLAGMEGA</sequence>